<feature type="region of interest" description="Disordered" evidence="1">
    <location>
        <begin position="79"/>
        <end position="99"/>
    </location>
</feature>
<name>A0A5J5CNF3_9PERO</name>
<gene>
    <name evidence="2" type="ORF">FQN60_006120</name>
</gene>
<dbReference type="EMBL" id="VOFY01000019">
    <property type="protein sequence ID" value="KAA8582449.1"/>
    <property type="molecule type" value="Genomic_DNA"/>
</dbReference>
<dbReference type="AlphaFoldDB" id="A0A5J5CNF3"/>
<evidence type="ECO:0000313" key="3">
    <source>
        <dbReference type="Proteomes" id="UP000327493"/>
    </source>
</evidence>
<proteinExistence type="predicted"/>
<dbReference type="Proteomes" id="UP000327493">
    <property type="component" value="Chromosome 19"/>
</dbReference>
<comment type="caution">
    <text evidence="2">The sequence shown here is derived from an EMBL/GenBank/DDBJ whole genome shotgun (WGS) entry which is preliminary data.</text>
</comment>
<accession>A0A5J5CNF3</accession>
<keyword evidence="3" id="KW-1185">Reference proteome</keyword>
<protein>
    <submittedName>
        <fullName evidence="2">Uncharacterized protein</fullName>
    </submittedName>
</protein>
<reference evidence="2 3" key="1">
    <citation type="submission" date="2019-08" db="EMBL/GenBank/DDBJ databases">
        <title>A chromosome-level genome assembly, high-density linkage maps, and genome scans reveal the genomic architecture of hybrid incompatibilities underlying speciation via character displacement in darters (Percidae: Etheostominae).</title>
        <authorList>
            <person name="Moran R.L."/>
            <person name="Catchen J.M."/>
            <person name="Fuller R.C."/>
        </authorList>
    </citation>
    <scope>NUCLEOTIDE SEQUENCE [LARGE SCALE GENOMIC DNA]</scope>
    <source>
        <strain evidence="2">EspeVRDwgs_2016</strain>
        <tissue evidence="2">Muscle</tissue>
    </source>
</reference>
<organism evidence="2 3">
    <name type="scientific">Etheostoma spectabile</name>
    <name type="common">orangethroat darter</name>
    <dbReference type="NCBI Taxonomy" id="54343"/>
    <lineage>
        <taxon>Eukaryota</taxon>
        <taxon>Metazoa</taxon>
        <taxon>Chordata</taxon>
        <taxon>Craniata</taxon>
        <taxon>Vertebrata</taxon>
        <taxon>Euteleostomi</taxon>
        <taxon>Actinopterygii</taxon>
        <taxon>Neopterygii</taxon>
        <taxon>Teleostei</taxon>
        <taxon>Neoteleostei</taxon>
        <taxon>Acanthomorphata</taxon>
        <taxon>Eupercaria</taxon>
        <taxon>Perciformes</taxon>
        <taxon>Percoidei</taxon>
        <taxon>Percidae</taxon>
        <taxon>Etheostomatinae</taxon>
        <taxon>Etheostoma</taxon>
    </lineage>
</organism>
<evidence type="ECO:0000313" key="2">
    <source>
        <dbReference type="EMBL" id="KAA8582449.1"/>
    </source>
</evidence>
<sequence length="99" mass="11230">MSWKKVNAPKDIMLEELSLPQTGLSSLQNAPETLRKIHFESIRMKTQKLITQWFLKLRMGVPRTAATARTMWMSTQLPTVPSDRSMVPNPTDCPGYGVL</sequence>
<evidence type="ECO:0000256" key="1">
    <source>
        <dbReference type="SAM" id="MobiDB-lite"/>
    </source>
</evidence>